<keyword evidence="5 7" id="KW-0268">Exocytosis</keyword>
<evidence type="ECO:0000313" key="11">
    <source>
        <dbReference type="EMBL" id="CAL8101696.1"/>
    </source>
</evidence>
<dbReference type="EMBL" id="CAXLJM020000033">
    <property type="protein sequence ID" value="CAL8101696.1"/>
    <property type="molecule type" value="Genomic_DNA"/>
</dbReference>
<gene>
    <name evidence="11" type="ORF">ODALV1_LOCUS10923</name>
</gene>
<proteinExistence type="inferred from homology"/>
<dbReference type="Pfam" id="PF01833">
    <property type="entry name" value="TIG"/>
    <property type="match status" value="1"/>
</dbReference>
<keyword evidence="4 7" id="KW-0813">Transport</keyword>
<organism evidence="11 12">
    <name type="scientific">Orchesella dallaii</name>
    <dbReference type="NCBI Taxonomy" id="48710"/>
    <lineage>
        <taxon>Eukaryota</taxon>
        <taxon>Metazoa</taxon>
        <taxon>Ecdysozoa</taxon>
        <taxon>Arthropoda</taxon>
        <taxon>Hexapoda</taxon>
        <taxon>Collembola</taxon>
        <taxon>Entomobryomorpha</taxon>
        <taxon>Entomobryoidea</taxon>
        <taxon>Orchesellidae</taxon>
        <taxon>Orchesellinae</taxon>
        <taxon>Orchesella</taxon>
    </lineage>
</organism>
<name>A0ABP1QK60_9HEXA</name>
<dbReference type="SUPFAM" id="SSF74788">
    <property type="entry name" value="Cullin repeat-like"/>
    <property type="match status" value="1"/>
</dbReference>
<dbReference type="Proteomes" id="UP001642540">
    <property type="component" value="Unassembled WGS sequence"/>
</dbReference>
<comment type="subunit">
    <text evidence="7">Component of the exocyst complex.</text>
</comment>
<evidence type="ECO:0000256" key="5">
    <source>
        <dbReference type="ARBA" id="ARBA00022483"/>
    </source>
</evidence>
<feature type="domain" description="IPT/TIG" evidence="9">
    <location>
        <begin position="5"/>
        <end position="86"/>
    </location>
</feature>
<comment type="similarity">
    <text evidence="2 7">Belongs to the SEC5 family.</text>
</comment>
<comment type="function">
    <text evidence="1 7">Component of the exocyst complex involved in the docking of exocytic vesicles with fusion sites on the plasma membrane.</text>
</comment>
<accession>A0ABP1QK60</accession>
<dbReference type="InterPro" id="IPR039481">
    <property type="entry name" value="EXOC2/Sec5_N_dom"/>
</dbReference>
<sequence>MSGAPLVTGMSPKEGPPGTKVTIRGERLGKSQSDLIGLDICGVNCLLTSEWVSPNKILARTLLCKTKGDIVVITRSGGVGASTVQFRGYLEASVGPTKESPVWVDETVSVGPRPLSMTAYQQEDPLQISVEGNDKKFPVEELLELFPEGSGNLRSENFVPAWFLLENHHATSFDDLKLGLNFLGRKVGSQTEGKLSFLKENISSVIDQLDALIALKEKCDKYRTKHGSSFVAQIDDAIGVSEREAGKLFQGVLAKKDRADMTRNALNGYQRFKFLFSLPGTMEKSIQKEEFDQAINDYSRAKALFEQPETDKPIFRKFQKEVETRAYKLRETLRNKLVEKPPKIEEQRAILDYLMTLQCDYDPAWVCLACHFEFLTNSMKNCFQQFSSMDSQNANTAKTPSKQDHQNALPNQVVFVENLCELFSTYFPDFWHLSQDYFGGKLPVKPNLSKQAEMKKMMISTVQLFGTLVTSCLLPSGSANTDEFEWQEKASESMSEWLQHCLGFIKDTYTDFLSLDPPKEMIEILRNLLFQIRCYSLEIMLHQLSTEVADLYKQETWSSEPMGDHGFVTPLPAKFETVIINASKVIKETLLQKYNEERPLLNNEEVKNRMREGMGNALSAFADSLELLISQNRGVSQFHSSQKSSMTLPLKDGGLRSGLPTSQTASLLLILNNCSYTKVVILPQIYKALVKLGYPDMSEAVEKARIAINGVENLTFAKYTEMKYEPVVGQIEQSMNAGRFDWEKCGEPVGVRPYITKTILGMIEVIAEVTAVSEKLVTTVMTQVIESVCEELTRLFSCIAKFSENGAMQATLDMAAFQDAVSGFLVGNSINLVNETFSLIPRSKEMLRSSRRIQHLLDEHRSKTKMQYQCLISSNTTKL</sequence>
<evidence type="ECO:0000256" key="4">
    <source>
        <dbReference type="ARBA" id="ARBA00022448"/>
    </source>
</evidence>
<dbReference type="InterPro" id="IPR016159">
    <property type="entry name" value="Cullin_repeat-like_dom_sf"/>
</dbReference>
<reference evidence="11 12" key="1">
    <citation type="submission" date="2024-08" db="EMBL/GenBank/DDBJ databases">
        <authorList>
            <person name="Cucini C."/>
            <person name="Frati F."/>
        </authorList>
    </citation>
    <scope>NUCLEOTIDE SEQUENCE [LARGE SCALE GENOMIC DNA]</scope>
</reference>
<evidence type="ECO:0000256" key="2">
    <source>
        <dbReference type="ARBA" id="ARBA00010578"/>
    </source>
</evidence>
<dbReference type="Gene3D" id="2.60.40.10">
    <property type="entry name" value="Immunoglobulins"/>
    <property type="match status" value="1"/>
</dbReference>
<dbReference type="PANTHER" id="PTHR13043">
    <property type="entry name" value="EXOCYST COMPLEX COMPONENT SEC5"/>
    <property type="match status" value="1"/>
</dbReference>
<comment type="caution">
    <text evidence="11">The sequence shown here is derived from an EMBL/GenBank/DDBJ whole genome shotgun (WGS) entry which is preliminary data.</text>
</comment>
<evidence type="ECO:0000256" key="8">
    <source>
        <dbReference type="SAM" id="MobiDB-lite"/>
    </source>
</evidence>
<dbReference type="InterPro" id="IPR002909">
    <property type="entry name" value="IPT_dom"/>
</dbReference>
<protein>
    <recommendedName>
        <fullName evidence="3 7">Exocyst complex component 2</fullName>
    </recommendedName>
</protein>
<dbReference type="PANTHER" id="PTHR13043:SF1">
    <property type="entry name" value="EXOCYST COMPLEX COMPONENT 2"/>
    <property type="match status" value="1"/>
</dbReference>
<evidence type="ECO:0000259" key="10">
    <source>
        <dbReference type="Pfam" id="PF15469"/>
    </source>
</evidence>
<dbReference type="InterPro" id="IPR014756">
    <property type="entry name" value="Ig_E-set"/>
</dbReference>
<feature type="region of interest" description="Disordered" evidence="8">
    <location>
        <begin position="1"/>
        <end position="23"/>
    </location>
</feature>
<evidence type="ECO:0000256" key="6">
    <source>
        <dbReference type="ARBA" id="ARBA00022927"/>
    </source>
</evidence>
<evidence type="ECO:0000259" key="9">
    <source>
        <dbReference type="Pfam" id="PF01833"/>
    </source>
</evidence>
<dbReference type="InterPro" id="IPR029175">
    <property type="entry name" value="EXOC2/Sec5"/>
</dbReference>
<feature type="domain" description="Exocyst complex component EXOC2/Sec5 N-terminal" evidence="10">
    <location>
        <begin position="123"/>
        <end position="871"/>
    </location>
</feature>
<evidence type="ECO:0000313" key="12">
    <source>
        <dbReference type="Proteomes" id="UP001642540"/>
    </source>
</evidence>
<evidence type="ECO:0000256" key="7">
    <source>
        <dbReference type="RuleBase" id="RU365069"/>
    </source>
</evidence>
<dbReference type="Pfam" id="PF15469">
    <property type="entry name" value="Sec5"/>
    <property type="match status" value="1"/>
</dbReference>
<dbReference type="InterPro" id="IPR013783">
    <property type="entry name" value="Ig-like_fold"/>
</dbReference>
<keyword evidence="12" id="KW-1185">Reference proteome</keyword>
<keyword evidence="6 7" id="KW-0653">Protein transport</keyword>
<dbReference type="SUPFAM" id="SSF81296">
    <property type="entry name" value="E set domains"/>
    <property type="match status" value="1"/>
</dbReference>
<evidence type="ECO:0000256" key="1">
    <source>
        <dbReference type="ARBA" id="ARBA00002660"/>
    </source>
</evidence>
<dbReference type="CDD" id="cd00603">
    <property type="entry name" value="IPT_PCSR"/>
    <property type="match status" value="1"/>
</dbReference>
<evidence type="ECO:0000256" key="3">
    <source>
        <dbReference type="ARBA" id="ARBA00017526"/>
    </source>
</evidence>